<protein>
    <submittedName>
        <fullName evidence="4">Cytosolic malate dehydrogenase</fullName>
    </submittedName>
    <submittedName>
        <fullName evidence="6">Malate dehydrogenase, cytoplasmic</fullName>
    </submittedName>
</protein>
<reference evidence="4 5" key="1">
    <citation type="journal article" date="2013" name="Nature">
        <title>The genomes of four tapeworm species reveal adaptations to parasitism.</title>
        <authorList>
            <person name="Tsai I.J."/>
            <person name="Zarowiecki M."/>
            <person name="Holroyd N."/>
            <person name="Garciarrubio A."/>
            <person name="Sanchez-Flores A."/>
            <person name="Brooks K.L."/>
            <person name="Tracey A."/>
            <person name="Bobes R.J."/>
            <person name="Fragoso G."/>
            <person name="Sciutto E."/>
            <person name="Aslett M."/>
            <person name="Beasley H."/>
            <person name="Bennett H.M."/>
            <person name="Cai J."/>
            <person name="Camicia F."/>
            <person name="Clark R."/>
            <person name="Cucher M."/>
            <person name="De Silva N."/>
            <person name="Day T.A."/>
            <person name="Deplazes P."/>
            <person name="Estrada K."/>
            <person name="Fernandez C."/>
            <person name="Holland P.W."/>
            <person name="Hou J."/>
            <person name="Hu S."/>
            <person name="Huckvale T."/>
            <person name="Hung S.S."/>
            <person name="Kamenetzky L."/>
            <person name="Keane J.A."/>
            <person name="Kiss F."/>
            <person name="Koziol U."/>
            <person name="Lambert O."/>
            <person name="Liu K."/>
            <person name="Luo X."/>
            <person name="Luo Y."/>
            <person name="Macchiaroli N."/>
            <person name="Nichol S."/>
            <person name="Paps J."/>
            <person name="Parkinson J."/>
            <person name="Pouchkina-Stantcheva N."/>
            <person name="Riddiford N."/>
            <person name="Rosenzvit M."/>
            <person name="Salinas G."/>
            <person name="Wasmuth J.D."/>
            <person name="Zamanian M."/>
            <person name="Zheng Y."/>
            <person name="Cai X."/>
            <person name="Soberon X."/>
            <person name="Olson P.D."/>
            <person name="Laclette J.P."/>
            <person name="Brehm K."/>
            <person name="Berriman M."/>
            <person name="Garciarrubio A."/>
            <person name="Bobes R.J."/>
            <person name="Fragoso G."/>
            <person name="Sanchez-Flores A."/>
            <person name="Estrada K."/>
            <person name="Cevallos M.A."/>
            <person name="Morett E."/>
            <person name="Gonzalez V."/>
            <person name="Portillo T."/>
            <person name="Ochoa-Leyva A."/>
            <person name="Jose M.V."/>
            <person name="Sciutto E."/>
            <person name="Landa A."/>
            <person name="Jimenez L."/>
            <person name="Valdes V."/>
            <person name="Carrero J.C."/>
            <person name="Larralde C."/>
            <person name="Morales-Montor J."/>
            <person name="Limon-Lason J."/>
            <person name="Soberon X."/>
            <person name="Laclette J.P."/>
        </authorList>
    </citation>
    <scope>NUCLEOTIDE SEQUENCE [LARGE SCALE GENOMIC DNA]</scope>
</reference>
<dbReference type="InterPro" id="IPR015955">
    <property type="entry name" value="Lactate_DH/Glyco_Ohase_4_C"/>
</dbReference>
<dbReference type="EMBL" id="LK028582">
    <property type="protein sequence ID" value="CDS20824.1"/>
    <property type="molecule type" value="Genomic_DNA"/>
</dbReference>
<feature type="domain" description="Lactate/malate dehydrogenase C-terminal" evidence="3">
    <location>
        <begin position="129"/>
        <end position="291"/>
    </location>
</feature>
<dbReference type="InterPro" id="IPR036291">
    <property type="entry name" value="NAD(P)-bd_dom_sf"/>
</dbReference>
<dbReference type="Pfam" id="PF02866">
    <property type="entry name" value="Ldh_1_C"/>
    <property type="match status" value="1"/>
</dbReference>
<dbReference type="SUPFAM" id="SSF51735">
    <property type="entry name" value="NAD(P)-binding Rossmann-fold domains"/>
    <property type="match status" value="1"/>
</dbReference>
<dbReference type="InterPro" id="IPR022383">
    <property type="entry name" value="Lactate/malate_DH_C"/>
</dbReference>
<gene>
    <name evidence="6" type="primary">EGR_07281</name>
    <name evidence="4" type="ORF">EgrG_000517200</name>
</gene>
<reference evidence="4" key="2">
    <citation type="submission" date="2014-06" db="EMBL/GenBank/DDBJ databases">
        <authorList>
            <person name="Aslett M."/>
        </authorList>
    </citation>
    <scope>NUCLEOTIDE SEQUENCE</scope>
</reference>
<dbReference type="GO" id="GO:0016615">
    <property type="term" value="F:malate dehydrogenase activity"/>
    <property type="evidence" value="ECO:0007669"/>
    <property type="project" value="InterPro"/>
</dbReference>
<organism evidence="4">
    <name type="scientific">Echinococcus granulosus</name>
    <name type="common">Hydatid tapeworm</name>
    <dbReference type="NCBI Taxonomy" id="6210"/>
    <lineage>
        <taxon>Eukaryota</taxon>
        <taxon>Metazoa</taxon>
        <taxon>Spiralia</taxon>
        <taxon>Lophotrochozoa</taxon>
        <taxon>Platyhelminthes</taxon>
        <taxon>Cestoda</taxon>
        <taxon>Eucestoda</taxon>
        <taxon>Cyclophyllidea</taxon>
        <taxon>Taeniidae</taxon>
        <taxon>Echinococcus</taxon>
        <taxon>Echinococcus granulosus group</taxon>
    </lineage>
</organism>
<dbReference type="WBParaSite" id="EgrG_000517200">
    <property type="protein sequence ID" value="EgrG_000517200"/>
    <property type="gene ID" value="EgrG_000517200"/>
</dbReference>
<evidence type="ECO:0000313" key="6">
    <source>
        <dbReference type="WBParaSite" id="EgrG_000517200"/>
    </source>
</evidence>
<evidence type="ECO:0000313" key="4">
    <source>
        <dbReference type="EMBL" id="CDS20824.1"/>
    </source>
</evidence>
<accession>A0A068WM62</accession>
<evidence type="ECO:0000259" key="3">
    <source>
        <dbReference type="Pfam" id="PF02866"/>
    </source>
</evidence>
<evidence type="ECO:0000313" key="5">
    <source>
        <dbReference type="Proteomes" id="UP000492820"/>
    </source>
</evidence>
<comment type="similarity">
    <text evidence="1">Belongs to the LDH/MDH superfamily. MDH type 2 family.</text>
</comment>
<dbReference type="OrthoDB" id="4069699at2759"/>
<dbReference type="PANTHER" id="PTHR23382">
    <property type="entry name" value="MALATE DEHYDROGENASE"/>
    <property type="match status" value="1"/>
</dbReference>
<proteinExistence type="inferred from homology"/>
<dbReference type="Gene3D" id="3.90.110.10">
    <property type="entry name" value="Lactate dehydrogenase/glycoside hydrolase, family 4, C-terminal"/>
    <property type="match status" value="1"/>
</dbReference>
<evidence type="ECO:0000256" key="1">
    <source>
        <dbReference type="ARBA" id="ARBA00009613"/>
    </source>
</evidence>
<name>A0A068WM62_ECHGR</name>
<dbReference type="SUPFAM" id="SSF56327">
    <property type="entry name" value="LDH C-terminal domain-like"/>
    <property type="match status" value="1"/>
</dbReference>
<dbReference type="GO" id="GO:0016616">
    <property type="term" value="F:oxidoreductase activity, acting on the CH-OH group of donors, NAD or NADP as acceptor"/>
    <property type="evidence" value="ECO:0007669"/>
    <property type="project" value="InterPro"/>
</dbReference>
<dbReference type="Gene3D" id="3.40.50.720">
    <property type="entry name" value="NAD(P)-binding Rossmann-like Domain"/>
    <property type="match status" value="1"/>
</dbReference>
<dbReference type="GO" id="GO:0006108">
    <property type="term" value="P:malate metabolic process"/>
    <property type="evidence" value="ECO:0007669"/>
    <property type="project" value="InterPro"/>
</dbReference>
<evidence type="ECO:0000256" key="2">
    <source>
        <dbReference type="ARBA" id="ARBA00023002"/>
    </source>
</evidence>
<dbReference type="AlphaFoldDB" id="A0A068WM62"/>
<dbReference type="Proteomes" id="UP000492820">
    <property type="component" value="Unassembled WGS sequence"/>
</dbReference>
<sequence length="312" mass="35040">MFGQNQPVTITLYDLFAQDSQLQVLVDEAQDSGLEPLEDIHTTTDPDLAFKDIDVAIMLDTIEAASYAHKNERLKQCWQVYRRHGEYLDKYAKQTTKIIVTGDPVNTNAYILSKYTPSLPKSCITGLVRMDQNRATFQVANKLNAPVEAVKNVLIWGNAGSGAFIDITHSKVQMENGAFKPATELINNEHWMKHVLQPYVQNGSSECTPADSIAILKAKAIIDHVNDLWFGTNEDWTSMVVYSNGEYGTPVNFFSGYPVIIPQPKGNPIIVADLTFEDWGESQFERTAHEMADFEKRILQLCECADEITDDL</sequence>
<keyword evidence="2" id="KW-0560">Oxidoreductase</keyword>
<reference evidence="6" key="3">
    <citation type="submission" date="2020-10" db="UniProtKB">
        <authorList>
            <consortium name="WormBaseParasite"/>
        </authorList>
    </citation>
    <scope>IDENTIFICATION</scope>
</reference>
<dbReference type="InterPro" id="IPR010945">
    <property type="entry name" value="Malate_DH_type2"/>
</dbReference>